<evidence type="ECO:0000259" key="12">
    <source>
        <dbReference type="Pfam" id="PF02771"/>
    </source>
</evidence>
<dbReference type="AlphaFoldDB" id="A0A1A9ZE31"/>
<dbReference type="Gene3D" id="1.20.140.10">
    <property type="entry name" value="Butyryl-CoA Dehydrogenase, subunit A, domain 3"/>
    <property type="match status" value="2"/>
</dbReference>
<evidence type="ECO:0000256" key="5">
    <source>
        <dbReference type="ARBA" id="ARBA00022827"/>
    </source>
</evidence>
<evidence type="ECO:0000259" key="10">
    <source>
        <dbReference type="Pfam" id="PF00441"/>
    </source>
</evidence>
<dbReference type="InterPro" id="IPR013786">
    <property type="entry name" value="AcylCoA_DH/ox_N"/>
</dbReference>
<dbReference type="Proteomes" id="UP000092445">
    <property type="component" value="Unassembled WGS sequence"/>
</dbReference>
<dbReference type="STRING" id="7398.A0A1A9ZE31"/>
<evidence type="ECO:0000256" key="2">
    <source>
        <dbReference type="ARBA" id="ARBA00004173"/>
    </source>
</evidence>
<evidence type="ECO:0000313" key="14">
    <source>
        <dbReference type="EnsemblMetazoa" id="GPAI011811-PA"/>
    </source>
</evidence>
<feature type="domain" description="Acyl-CoA dehydrogenase/oxidase N-terminal" evidence="12">
    <location>
        <begin position="108"/>
        <end position="186"/>
    </location>
</feature>
<evidence type="ECO:0000256" key="6">
    <source>
        <dbReference type="ARBA" id="ARBA00022946"/>
    </source>
</evidence>
<keyword evidence="7 9" id="KW-0560">Oxidoreductase</keyword>
<evidence type="ECO:0000259" key="13">
    <source>
        <dbReference type="Pfam" id="PF21343"/>
    </source>
</evidence>
<evidence type="ECO:0008006" key="16">
    <source>
        <dbReference type="Google" id="ProtNLM"/>
    </source>
</evidence>
<evidence type="ECO:0000256" key="3">
    <source>
        <dbReference type="ARBA" id="ARBA00009347"/>
    </source>
</evidence>
<accession>A0A1A9ZE31</accession>
<dbReference type="VEuPathDB" id="VectorBase:GPAI011811"/>
<evidence type="ECO:0000256" key="8">
    <source>
        <dbReference type="ARBA" id="ARBA00023128"/>
    </source>
</evidence>
<proteinExistence type="inferred from homology"/>
<feature type="domain" description="Acyl-CoA oxidase/dehydrogenase middle" evidence="11">
    <location>
        <begin position="206"/>
        <end position="296"/>
    </location>
</feature>
<dbReference type="Gene3D" id="1.10.540.10">
    <property type="entry name" value="Acyl-CoA dehydrogenase/oxidase, N-terminal domain"/>
    <property type="match status" value="1"/>
</dbReference>
<dbReference type="GO" id="GO:0006631">
    <property type="term" value="P:fatty acid metabolic process"/>
    <property type="evidence" value="ECO:0007669"/>
    <property type="project" value="UniProtKB-ARBA"/>
</dbReference>
<evidence type="ECO:0000256" key="1">
    <source>
        <dbReference type="ARBA" id="ARBA00001974"/>
    </source>
</evidence>
<comment type="subcellular location">
    <subcellularLocation>
        <location evidence="2">Mitochondrion</location>
    </subcellularLocation>
</comment>
<dbReference type="EnsemblMetazoa" id="GPAI011811-RA">
    <property type="protein sequence ID" value="GPAI011811-PA"/>
    <property type="gene ID" value="GPAI011811"/>
</dbReference>
<feature type="domain" description="ACAD9/ACADV-like C-terminal" evidence="13">
    <location>
        <begin position="508"/>
        <end position="627"/>
    </location>
</feature>
<comment type="cofactor">
    <cofactor evidence="1 9">
        <name>FAD</name>
        <dbReference type="ChEBI" id="CHEBI:57692"/>
    </cofactor>
</comment>
<comment type="similarity">
    <text evidence="3 9">Belongs to the acyl-CoA dehydrogenase family.</text>
</comment>
<dbReference type="PANTHER" id="PTHR43884">
    <property type="entry name" value="ACYL-COA DEHYDROGENASE"/>
    <property type="match status" value="1"/>
</dbReference>
<dbReference type="Gene3D" id="2.40.110.10">
    <property type="entry name" value="Butyryl-CoA Dehydrogenase, subunit A, domain 2"/>
    <property type="match status" value="1"/>
</dbReference>
<dbReference type="CDD" id="cd00567">
    <property type="entry name" value="ACAD"/>
    <property type="match status" value="1"/>
</dbReference>
<dbReference type="GO" id="GO:0005739">
    <property type="term" value="C:mitochondrion"/>
    <property type="evidence" value="ECO:0007669"/>
    <property type="project" value="UniProtKB-SubCell"/>
</dbReference>
<dbReference type="SUPFAM" id="SSF56645">
    <property type="entry name" value="Acyl-CoA dehydrogenase NM domain-like"/>
    <property type="match status" value="1"/>
</dbReference>
<dbReference type="InterPro" id="IPR049448">
    <property type="entry name" value="ACAD9/ACADV-like_C"/>
</dbReference>
<keyword evidence="6" id="KW-0809">Transit peptide</keyword>
<dbReference type="InterPro" id="IPR006091">
    <property type="entry name" value="Acyl-CoA_Oxase/DH_mid-dom"/>
</dbReference>
<dbReference type="SUPFAM" id="SSF47203">
    <property type="entry name" value="Acyl-CoA dehydrogenase C-terminal domain-like"/>
    <property type="match status" value="1"/>
</dbReference>
<dbReference type="Pfam" id="PF00441">
    <property type="entry name" value="Acyl-CoA_dh_1"/>
    <property type="match status" value="1"/>
</dbReference>
<dbReference type="Pfam" id="PF21343">
    <property type="entry name" value="ACAD9-ACADV_C"/>
    <property type="match status" value="1"/>
</dbReference>
<name>A0A1A9ZE31_GLOPL</name>
<feature type="domain" description="Acyl-CoA dehydrogenase/oxidase C-terminal" evidence="10">
    <location>
        <begin position="320"/>
        <end position="439"/>
    </location>
</feature>
<dbReference type="GO" id="GO:0050660">
    <property type="term" value="F:flavin adenine dinucleotide binding"/>
    <property type="evidence" value="ECO:0007669"/>
    <property type="project" value="InterPro"/>
</dbReference>
<reference evidence="15" key="1">
    <citation type="submission" date="2014-03" db="EMBL/GenBank/DDBJ databases">
        <authorList>
            <person name="Aksoy S."/>
            <person name="Warren W."/>
            <person name="Wilson R.K."/>
        </authorList>
    </citation>
    <scope>NUCLEOTIDE SEQUENCE [LARGE SCALE GENOMIC DNA]</scope>
    <source>
        <strain evidence="15">IAEA</strain>
    </source>
</reference>
<sequence length="637" mass="71302">MFHLSRSRNVLQSLKYAAWPKHASNTSSAPASVADAKEEHEEIVLQASKKLQARLPLVKNFFVGLVDKELLAYPEVVPRDDMAQLQNDLKPLQDYFTADKFKEAINSTATLAKDLQNLDIYGLNISRDYDGKGWNFSASLMAAEPECQGSVDIALSLLPHRSIVDALQVKGTPEQQKKYLTKLAKGSLVATEAIYEPDAPEYSLFLTEASYDATNQNWCLNGSKTFVVAPPKVAEASQLFLVLAQTQQYSERVENDQASITAFLVDSNVPGVKIHERVETLGCRSTTMQTVTFDNVNLKENCILGLPHEGQLVGEFLQQSSRLRNALIALGLSKNVLNYLTNFCTETKKMGVTLKDMEFARTHLAKATLSLYGMESMIYMTAGLLDEFQNPDVILETAITKYFSLKELLNISISLLDLKGPKALLTGEMSERYLRDAMQLYVHGESIAMLNGFIALVGLQHVGIVVGDNIRKQRNPLYFPGHIFSKFMERSSIDNPKTNMELHENLHPSLQPASMCLEQSVARLQMCCDLLLTRHGTGIVECHNEFRRIADMVSTIYCMFSSLARGSRSYCIGLYLADHELLTATAICQDGFEKVKNLATEIFNGQYVNNDKNIHRLSQQIIKSKGYFAEHPLKYNF</sequence>
<dbReference type="InterPro" id="IPR037069">
    <property type="entry name" value="AcylCoA_DH/ox_N_sf"/>
</dbReference>
<evidence type="ECO:0000259" key="11">
    <source>
        <dbReference type="Pfam" id="PF02770"/>
    </source>
</evidence>
<reference evidence="14" key="2">
    <citation type="submission" date="2020-05" db="UniProtKB">
        <authorList>
            <consortium name="EnsemblMetazoa"/>
        </authorList>
    </citation>
    <scope>IDENTIFICATION</scope>
    <source>
        <strain evidence="14">IAEA</strain>
    </source>
</reference>
<evidence type="ECO:0000313" key="15">
    <source>
        <dbReference type="Proteomes" id="UP000092445"/>
    </source>
</evidence>
<evidence type="ECO:0000256" key="7">
    <source>
        <dbReference type="ARBA" id="ARBA00023002"/>
    </source>
</evidence>
<dbReference type="GO" id="GO:0003995">
    <property type="term" value="F:acyl-CoA dehydrogenase activity"/>
    <property type="evidence" value="ECO:0007669"/>
    <property type="project" value="TreeGrafter"/>
</dbReference>
<evidence type="ECO:0000256" key="9">
    <source>
        <dbReference type="RuleBase" id="RU362125"/>
    </source>
</evidence>
<dbReference type="Pfam" id="PF02771">
    <property type="entry name" value="Acyl-CoA_dh_N"/>
    <property type="match status" value="1"/>
</dbReference>
<keyword evidence="15" id="KW-1185">Reference proteome</keyword>
<keyword evidence="5 9" id="KW-0274">FAD</keyword>
<dbReference type="Pfam" id="PF02770">
    <property type="entry name" value="Acyl-CoA_dh_M"/>
    <property type="match status" value="1"/>
</dbReference>
<dbReference type="InterPro" id="IPR046373">
    <property type="entry name" value="Acyl-CoA_Oxase/DH_mid-dom_sf"/>
</dbReference>
<dbReference type="InterPro" id="IPR009100">
    <property type="entry name" value="AcylCoA_DH/oxidase_NM_dom_sf"/>
</dbReference>
<keyword evidence="8" id="KW-0496">Mitochondrion</keyword>
<dbReference type="InterPro" id="IPR009075">
    <property type="entry name" value="AcylCo_DH/oxidase_C"/>
</dbReference>
<keyword evidence="4 9" id="KW-0285">Flavoprotein</keyword>
<organism evidence="14 15">
    <name type="scientific">Glossina pallidipes</name>
    <name type="common">Tsetse fly</name>
    <dbReference type="NCBI Taxonomy" id="7398"/>
    <lineage>
        <taxon>Eukaryota</taxon>
        <taxon>Metazoa</taxon>
        <taxon>Ecdysozoa</taxon>
        <taxon>Arthropoda</taxon>
        <taxon>Hexapoda</taxon>
        <taxon>Insecta</taxon>
        <taxon>Pterygota</taxon>
        <taxon>Neoptera</taxon>
        <taxon>Endopterygota</taxon>
        <taxon>Diptera</taxon>
        <taxon>Brachycera</taxon>
        <taxon>Muscomorpha</taxon>
        <taxon>Hippoboscoidea</taxon>
        <taxon>Glossinidae</taxon>
        <taxon>Glossina</taxon>
    </lineage>
</organism>
<protein>
    <recommendedName>
        <fullName evidence="16">Acyl-CoA dehydrogenase family member 9, mitochondrial</fullName>
    </recommendedName>
</protein>
<dbReference type="PANTHER" id="PTHR43884:SF9">
    <property type="entry name" value="COMPLEX I ASSEMBLY FACTOR ACAD9, MITOCHONDRIAL"/>
    <property type="match status" value="1"/>
</dbReference>
<dbReference type="InterPro" id="IPR036250">
    <property type="entry name" value="AcylCo_DH-like_C"/>
</dbReference>
<evidence type="ECO:0000256" key="4">
    <source>
        <dbReference type="ARBA" id="ARBA00022630"/>
    </source>
</evidence>